<accession>A0A5B0S7W0</accession>
<proteinExistence type="predicted"/>
<comment type="caution">
    <text evidence="1">The sequence shown here is derived from an EMBL/GenBank/DDBJ whole genome shotgun (WGS) entry which is preliminary data.</text>
</comment>
<name>A0A5B0S7W0_PUCGR</name>
<dbReference type="Proteomes" id="UP000325313">
    <property type="component" value="Unassembled WGS sequence"/>
</dbReference>
<evidence type="ECO:0000313" key="1">
    <source>
        <dbReference type="EMBL" id="KAA1133937.1"/>
    </source>
</evidence>
<gene>
    <name evidence="1" type="ORF">PGTUg99_032977</name>
</gene>
<reference evidence="1 2" key="1">
    <citation type="submission" date="2019-05" db="EMBL/GenBank/DDBJ databases">
        <title>Emergence of the Ug99 lineage of the wheat stem rust pathogen through somatic hybridization.</title>
        <authorList>
            <person name="Li F."/>
            <person name="Upadhyaya N.M."/>
            <person name="Sperschneider J."/>
            <person name="Matny O."/>
            <person name="Nguyen-Phuc H."/>
            <person name="Mago R."/>
            <person name="Raley C."/>
            <person name="Miller M.E."/>
            <person name="Silverstein K.A.T."/>
            <person name="Henningsen E."/>
            <person name="Hirsch C.D."/>
            <person name="Visser B."/>
            <person name="Pretorius Z.A."/>
            <person name="Steffenson B.J."/>
            <person name="Schwessinger B."/>
            <person name="Dodds P.N."/>
            <person name="Figueroa M."/>
        </authorList>
    </citation>
    <scope>NUCLEOTIDE SEQUENCE [LARGE SCALE GENOMIC DNA]</scope>
    <source>
        <strain evidence="1 2">Ug99</strain>
    </source>
</reference>
<evidence type="ECO:0000313" key="2">
    <source>
        <dbReference type="Proteomes" id="UP000325313"/>
    </source>
</evidence>
<organism evidence="1 2">
    <name type="scientific">Puccinia graminis f. sp. tritici</name>
    <dbReference type="NCBI Taxonomy" id="56615"/>
    <lineage>
        <taxon>Eukaryota</taxon>
        <taxon>Fungi</taxon>
        <taxon>Dikarya</taxon>
        <taxon>Basidiomycota</taxon>
        <taxon>Pucciniomycotina</taxon>
        <taxon>Pucciniomycetes</taxon>
        <taxon>Pucciniales</taxon>
        <taxon>Pucciniaceae</taxon>
        <taxon>Puccinia</taxon>
    </lineage>
</organism>
<protein>
    <submittedName>
        <fullName evidence="1">Uncharacterized protein</fullName>
    </submittedName>
</protein>
<dbReference type="EMBL" id="VDEP01000070">
    <property type="protein sequence ID" value="KAA1133937.1"/>
    <property type="molecule type" value="Genomic_DNA"/>
</dbReference>
<dbReference type="AlphaFoldDB" id="A0A5B0S7W0"/>
<sequence>MYQDTTPSLRRKRALLMIFEAACSHAGVLCIKEATITLSAREMAPASAGQFYPRTCIVCHWDGAVPHGSSWICELKASPVTYAQCISSRGIASRLSSQMAMTANGAYILGMGQQVELA</sequence>